<feature type="region of interest" description="Disordered" evidence="2">
    <location>
        <begin position="327"/>
        <end position="382"/>
    </location>
</feature>
<dbReference type="Proteomes" id="UP000770015">
    <property type="component" value="Unassembled WGS sequence"/>
</dbReference>
<reference evidence="4" key="1">
    <citation type="journal article" date="2021" name="Nat. Commun.">
        <title>Genetic determinants of endophytism in the Arabidopsis root mycobiome.</title>
        <authorList>
            <person name="Mesny F."/>
            <person name="Miyauchi S."/>
            <person name="Thiergart T."/>
            <person name="Pickel B."/>
            <person name="Atanasova L."/>
            <person name="Karlsson M."/>
            <person name="Huettel B."/>
            <person name="Barry K.W."/>
            <person name="Haridas S."/>
            <person name="Chen C."/>
            <person name="Bauer D."/>
            <person name="Andreopoulos W."/>
            <person name="Pangilinan J."/>
            <person name="LaButti K."/>
            <person name="Riley R."/>
            <person name="Lipzen A."/>
            <person name="Clum A."/>
            <person name="Drula E."/>
            <person name="Henrissat B."/>
            <person name="Kohler A."/>
            <person name="Grigoriev I.V."/>
            <person name="Martin F.M."/>
            <person name="Hacquard S."/>
        </authorList>
    </citation>
    <scope>NUCLEOTIDE SEQUENCE</scope>
    <source>
        <strain evidence="4">MPI-SDFR-AT-0117</strain>
    </source>
</reference>
<name>A0A9P8VKG4_9PEZI</name>
<feature type="compositionally biased region" description="Pro residues" evidence="2">
    <location>
        <begin position="203"/>
        <end position="218"/>
    </location>
</feature>
<feature type="compositionally biased region" description="Pro residues" evidence="2">
    <location>
        <begin position="138"/>
        <end position="159"/>
    </location>
</feature>
<sequence>MDPGQPEQKRPRLDTSNSNQWTTLPQPAPSQHPTQGGPAPYHQHSPYTPRGPPEHPSLPHSLPPPQQHPVAYPNDRRHHEQEPYTPIQEHNYRQPPSPARPPQHYPYPPRDPGIKREMFDDNSQPRRPHSTGGAASHGPPPPGGHPDGLPPPPHPPPPQSHSAPGGPHPPPPPPPHYQDERRHMSFDGPPPMPVSAGGYRGSFPPPPPPMQQPPPPQPISYEPHPYQPPPESNYAPTPYNGNSNSKKKATRASQACDNCRQLKAKCDETKPCKTCKEKGVDCVYRESIPKPSDKSQADILDGISDLKRIVEKGFLSFHERINSLERSRGLAPRSVKVEHDGETPAPRGASQTPMAPTPLPPTPMADGPYPYPDHAAASHPTPQALVQHDTPQTVYTPADDAQMAHEDQLDAQMEEDDEDDAMEPPAPNVRPGETSIPHHHTNSAGHLLAWPSIKKLTQHFLERENIHPGDFPLRIEERRGIPRLYGRGEGHGRGESATADYGHVEVEMDTYSEPGSSPADWGQLGSMSPQTSADYKSSTLNSWGQPDYREDTVMRYIESCEANVLSLHPIIYKRSLRKCARRLLAQTAHRTAKTSNPSGYATFTSATTSTDTAIGKRKRASPTSDAADKPASPGSRPGAPSRSIETAVILAALALGKLSLHRGKIADVTPTETRPYGSPIVRNGHPASPAHTSPPAHSQSSGFMSPRESGSSRRQSWQSSGAGVPPKSGLSKKRNYESLPGLEYLGPATDIVGNQDGGVTIQHIQANILIALYYGQIGYVVQSLKYISNASWTLQVYMRRDLPRLQKIHEYSMTLEKTGPPPKQKPKDHLLLMTFWTCLQLESDIVVELSLPRSGILTYEEITPYPSPDLKLFDYGEKVATSYLAQLYIRKKLNYISKTFYSEDPLPMDVNGHDNIKVTVTEVRDNIRMNPESEYTWLPREFRFEERDPPASDMLSARLRAKYWGFQNICTRPFVKMILDFSCQLEDGLSTNVGIPQHNFFNLNKVDAPYIQAGTTSYDQISPAIVGFARDGINALIESTKAFHNLGTDRLLLTNFFGTAIAQWGNLLVLAACYRDPFLGKFVNEGELRNLFDRTINWISKAAQPSSSLAVAIRMLDELRNNNFAPPTATDANNINRSFSSSTTGAAPALMYHSPAQAHPNLPPPVMPQSVHHIMHPPQAQM</sequence>
<feature type="domain" description="Zn(2)-C6 fungal-type" evidence="3">
    <location>
        <begin position="255"/>
        <end position="284"/>
    </location>
</feature>
<dbReference type="InterPro" id="IPR036864">
    <property type="entry name" value="Zn2-C6_fun-type_DNA-bd_sf"/>
</dbReference>
<evidence type="ECO:0000313" key="5">
    <source>
        <dbReference type="Proteomes" id="UP000770015"/>
    </source>
</evidence>
<dbReference type="Pfam" id="PF00172">
    <property type="entry name" value="Zn_clus"/>
    <property type="match status" value="1"/>
</dbReference>
<feature type="compositionally biased region" description="Low complexity" evidence="2">
    <location>
        <begin position="601"/>
        <end position="613"/>
    </location>
</feature>
<dbReference type="PANTHER" id="PTHR47785">
    <property type="entry name" value="ZN(II)2CYS6 TRANSCRIPTION FACTOR (EUROFUNG)-RELATED-RELATED"/>
    <property type="match status" value="1"/>
</dbReference>
<feature type="compositionally biased region" description="Low complexity" evidence="2">
    <location>
        <begin position="712"/>
        <end position="721"/>
    </location>
</feature>
<feature type="compositionally biased region" description="Low complexity" evidence="2">
    <location>
        <begin position="685"/>
        <end position="701"/>
    </location>
</feature>
<feature type="compositionally biased region" description="Polar residues" evidence="2">
    <location>
        <begin position="14"/>
        <end position="34"/>
    </location>
</feature>
<dbReference type="InterPro" id="IPR053181">
    <property type="entry name" value="EcdB-like_regulator"/>
</dbReference>
<feature type="compositionally biased region" description="Pro residues" evidence="2">
    <location>
        <begin position="49"/>
        <end position="67"/>
    </location>
</feature>
<dbReference type="EMBL" id="JAGSXJ010000001">
    <property type="protein sequence ID" value="KAH6697200.1"/>
    <property type="molecule type" value="Genomic_DNA"/>
</dbReference>
<proteinExistence type="predicted"/>
<dbReference type="Gene3D" id="4.10.240.10">
    <property type="entry name" value="Zn(2)-C6 fungal-type DNA-binding domain"/>
    <property type="match status" value="1"/>
</dbReference>
<dbReference type="OrthoDB" id="5244761at2759"/>
<keyword evidence="1" id="KW-0539">Nucleus</keyword>
<accession>A0A9P8VKG4</accession>
<feature type="region of interest" description="Disordered" evidence="2">
    <location>
        <begin position="1"/>
        <end position="256"/>
    </location>
</feature>
<feature type="region of interest" description="Disordered" evidence="2">
    <location>
        <begin position="589"/>
        <end position="642"/>
    </location>
</feature>
<evidence type="ECO:0000259" key="3">
    <source>
        <dbReference type="PROSITE" id="PS50048"/>
    </source>
</evidence>
<dbReference type="CDD" id="cd00067">
    <property type="entry name" value="GAL4"/>
    <property type="match status" value="1"/>
</dbReference>
<feature type="compositionally biased region" description="Pro residues" evidence="2">
    <location>
        <begin position="95"/>
        <end position="111"/>
    </location>
</feature>
<dbReference type="GO" id="GO:0000981">
    <property type="term" value="F:DNA-binding transcription factor activity, RNA polymerase II-specific"/>
    <property type="evidence" value="ECO:0007669"/>
    <property type="project" value="InterPro"/>
</dbReference>
<comment type="caution">
    <text evidence="4">The sequence shown here is derived from an EMBL/GenBank/DDBJ whole genome shotgun (WGS) entry which is preliminary data.</text>
</comment>
<gene>
    <name evidence="4" type="ORF">F5X68DRAFT_186161</name>
</gene>
<dbReference type="InterPro" id="IPR001138">
    <property type="entry name" value="Zn2Cys6_DnaBD"/>
</dbReference>
<dbReference type="SMART" id="SM00066">
    <property type="entry name" value="GAL4"/>
    <property type="match status" value="1"/>
</dbReference>
<evidence type="ECO:0000313" key="4">
    <source>
        <dbReference type="EMBL" id="KAH6697200.1"/>
    </source>
</evidence>
<dbReference type="PROSITE" id="PS00463">
    <property type="entry name" value="ZN2_CY6_FUNGAL_1"/>
    <property type="match status" value="1"/>
</dbReference>
<keyword evidence="5" id="KW-1185">Reference proteome</keyword>
<feature type="region of interest" description="Disordered" evidence="2">
    <location>
        <begin position="669"/>
        <end position="733"/>
    </location>
</feature>
<dbReference type="SUPFAM" id="SSF57701">
    <property type="entry name" value="Zn2/Cys6 DNA-binding domain"/>
    <property type="match status" value="1"/>
</dbReference>
<feature type="compositionally biased region" description="Low complexity" evidence="2">
    <location>
        <begin position="630"/>
        <end position="642"/>
    </location>
</feature>
<dbReference type="GO" id="GO:0008270">
    <property type="term" value="F:zinc ion binding"/>
    <property type="evidence" value="ECO:0007669"/>
    <property type="project" value="InterPro"/>
</dbReference>
<dbReference type="AlphaFoldDB" id="A0A9P8VKG4"/>
<evidence type="ECO:0000256" key="1">
    <source>
        <dbReference type="ARBA" id="ARBA00023242"/>
    </source>
</evidence>
<dbReference type="PROSITE" id="PS50048">
    <property type="entry name" value="ZN2_CY6_FUNGAL_2"/>
    <property type="match status" value="1"/>
</dbReference>
<protein>
    <recommendedName>
        <fullName evidence="3">Zn(2)-C6 fungal-type domain-containing protein</fullName>
    </recommendedName>
</protein>
<evidence type="ECO:0000256" key="2">
    <source>
        <dbReference type="SAM" id="MobiDB-lite"/>
    </source>
</evidence>
<organism evidence="4 5">
    <name type="scientific">Plectosphaerella plurivora</name>
    <dbReference type="NCBI Taxonomy" id="936078"/>
    <lineage>
        <taxon>Eukaryota</taxon>
        <taxon>Fungi</taxon>
        <taxon>Dikarya</taxon>
        <taxon>Ascomycota</taxon>
        <taxon>Pezizomycotina</taxon>
        <taxon>Sordariomycetes</taxon>
        <taxon>Hypocreomycetidae</taxon>
        <taxon>Glomerellales</taxon>
        <taxon>Plectosphaerellaceae</taxon>
        <taxon>Plectosphaerella</taxon>
    </lineage>
</organism>
<dbReference type="PANTHER" id="PTHR47785:SF4">
    <property type="entry name" value="ZN(II)2CYS6 TRANSCRIPTION FACTOR (EUROFUNG)"/>
    <property type="match status" value="1"/>
</dbReference>
<feature type="compositionally biased region" description="Pro residues" evidence="2">
    <location>
        <begin position="166"/>
        <end position="176"/>
    </location>
</feature>